<organism evidence="4 5">
    <name type="scientific">Lunasporangiospora selenospora</name>
    <dbReference type="NCBI Taxonomy" id="979761"/>
    <lineage>
        <taxon>Eukaryota</taxon>
        <taxon>Fungi</taxon>
        <taxon>Fungi incertae sedis</taxon>
        <taxon>Mucoromycota</taxon>
        <taxon>Mortierellomycotina</taxon>
        <taxon>Mortierellomycetes</taxon>
        <taxon>Mortierellales</taxon>
        <taxon>Mortierellaceae</taxon>
        <taxon>Lunasporangiospora</taxon>
    </lineage>
</organism>
<reference evidence="4" key="1">
    <citation type="journal article" date="2020" name="Fungal Divers.">
        <title>Resolving the Mortierellaceae phylogeny through synthesis of multi-gene phylogenetics and phylogenomics.</title>
        <authorList>
            <person name="Vandepol N."/>
            <person name="Liber J."/>
            <person name="Desiro A."/>
            <person name="Na H."/>
            <person name="Kennedy M."/>
            <person name="Barry K."/>
            <person name="Grigoriev I.V."/>
            <person name="Miller A.N."/>
            <person name="O'Donnell K."/>
            <person name="Stajich J.E."/>
            <person name="Bonito G."/>
        </authorList>
    </citation>
    <scope>NUCLEOTIDE SEQUENCE</scope>
    <source>
        <strain evidence="4">KOD1015</strain>
    </source>
</reference>
<dbReference type="EMBL" id="JAABOA010003784">
    <property type="protein sequence ID" value="KAF9578318.1"/>
    <property type="molecule type" value="Genomic_DNA"/>
</dbReference>
<accession>A0A9P6KB12</accession>
<evidence type="ECO:0000259" key="3">
    <source>
        <dbReference type="Pfam" id="PF02364"/>
    </source>
</evidence>
<proteinExistence type="predicted"/>
<feature type="transmembrane region" description="Helical" evidence="1">
    <location>
        <begin position="361"/>
        <end position="385"/>
    </location>
</feature>
<evidence type="ECO:0000313" key="4">
    <source>
        <dbReference type="EMBL" id="KAF9578318.1"/>
    </source>
</evidence>
<gene>
    <name evidence="4" type="ORF">BGW38_005941</name>
</gene>
<sequence>MLSVQLFMVSMMFIGSMASSVEICMDVAQQGCVNLVPVYDWIKRCVLSIFIVFFVAFLPLFLQEFMERGFGRSLLRLGKHFMSLSPLFEVFVTQIYTNSILTNLTFGGARYIATGRGFATTRTPFTLLYSRFAGPSLYLGMRTLLMLIFASLTMWVPHLTYFWATVLALVISPFIFNPHQFAYTEFMIDYREFLRWLSRGNSRTHVSSWITYCRAIRTRITGYKRKRLGHPSEKLGGDIPKASFTVIFVSEILLPLIQAAVCVICYMFVRSFPDGVTPEGAAIYTSGLLRVAVFSVGPIAVNAAVLAALFGLSLIFGPLMNMCCVKFGSVMAAIAHGVAVLSLVGFFEAMWALEAWKSSNAVMGIIAAIAVQRFLFKVLITVFLTREFKHDETNRAWWTGKWHGRGLGSHAISQPLREFVCKIIEMSMFACDFWMGHVILFLLFPICLIPWIDRWHSTMLFWLRPSKQIRPPIFSAKLRSQRRGIAWGYGLLFVLMFGCFVMLIAGPLIFKDLLPQNLGKKVPF</sequence>
<keyword evidence="2" id="KW-0732">Signal</keyword>
<protein>
    <recommendedName>
        <fullName evidence="3">Glycosyl transferase 48 domain-containing protein</fullName>
    </recommendedName>
</protein>
<dbReference type="InterPro" id="IPR003440">
    <property type="entry name" value="Glyco_trans_48_dom"/>
</dbReference>
<dbReference type="PANTHER" id="PTHR12741">
    <property type="entry name" value="LYST-INTERACTING PROTEIN LIP5 DOPAMINE RESPONSIVE PROTEIN DRG-1"/>
    <property type="match status" value="1"/>
</dbReference>
<feature type="signal peptide" evidence="2">
    <location>
        <begin position="1"/>
        <end position="18"/>
    </location>
</feature>
<dbReference type="GO" id="GO:0000148">
    <property type="term" value="C:1,3-beta-D-glucan synthase complex"/>
    <property type="evidence" value="ECO:0007669"/>
    <property type="project" value="InterPro"/>
</dbReference>
<dbReference type="GO" id="GO:0051278">
    <property type="term" value="P:fungal-type cell wall polysaccharide biosynthetic process"/>
    <property type="evidence" value="ECO:0007669"/>
    <property type="project" value="TreeGrafter"/>
</dbReference>
<evidence type="ECO:0000313" key="5">
    <source>
        <dbReference type="Proteomes" id="UP000780801"/>
    </source>
</evidence>
<dbReference type="AlphaFoldDB" id="A0A9P6KB12"/>
<dbReference type="Pfam" id="PF02364">
    <property type="entry name" value="Glucan_synthase"/>
    <property type="match status" value="1"/>
</dbReference>
<feature type="transmembrane region" description="Helical" evidence="1">
    <location>
        <begin position="486"/>
        <end position="510"/>
    </location>
</feature>
<comment type="caution">
    <text evidence="4">The sequence shown here is derived from an EMBL/GenBank/DDBJ whole genome shotgun (WGS) entry which is preliminary data.</text>
</comment>
<name>A0A9P6KB12_9FUNG</name>
<keyword evidence="1" id="KW-0812">Transmembrane</keyword>
<feature type="transmembrane region" description="Helical" evidence="1">
    <location>
        <begin position="327"/>
        <end position="349"/>
    </location>
</feature>
<dbReference type="OrthoDB" id="1880850at2759"/>
<feature type="transmembrane region" description="Helical" evidence="1">
    <location>
        <begin position="44"/>
        <end position="62"/>
    </location>
</feature>
<feature type="chain" id="PRO_5040312167" description="Glycosyl transferase 48 domain-containing protein" evidence="2">
    <location>
        <begin position="19"/>
        <end position="524"/>
    </location>
</feature>
<feature type="transmembrane region" description="Helical" evidence="1">
    <location>
        <begin position="244"/>
        <end position="269"/>
    </location>
</feature>
<keyword evidence="1" id="KW-0472">Membrane</keyword>
<dbReference type="Proteomes" id="UP000780801">
    <property type="component" value="Unassembled WGS sequence"/>
</dbReference>
<keyword evidence="5" id="KW-1185">Reference proteome</keyword>
<feature type="domain" description="Glycosyl transferase 48" evidence="3">
    <location>
        <begin position="1"/>
        <end position="319"/>
    </location>
</feature>
<dbReference type="GO" id="GO:0005886">
    <property type="term" value="C:plasma membrane"/>
    <property type="evidence" value="ECO:0007669"/>
    <property type="project" value="TreeGrafter"/>
</dbReference>
<feature type="transmembrane region" description="Helical" evidence="1">
    <location>
        <begin position="161"/>
        <end position="177"/>
    </location>
</feature>
<dbReference type="GO" id="GO:0003843">
    <property type="term" value="F:1,3-beta-D-glucan synthase activity"/>
    <property type="evidence" value="ECO:0007669"/>
    <property type="project" value="InterPro"/>
</dbReference>
<feature type="transmembrane region" description="Helical" evidence="1">
    <location>
        <begin position="289"/>
        <end position="315"/>
    </location>
</feature>
<dbReference type="PANTHER" id="PTHR12741:SF48">
    <property type="entry name" value="1,3-BETA-GLUCAN SYNTHASE COMPONENT FKS1-RELATED"/>
    <property type="match status" value="1"/>
</dbReference>
<feature type="transmembrane region" description="Helical" evidence="1">
    <location>
        <begin position="137"/>
        <end position="155"/>
    </location>
</feature>
<feature type="transmembrane region" description="Helical" evidence="1">
    <location>
        <begin position="433"/>
        <end position="452"/>
    </location>
</feature>
<evidence type="ECO:0000256" key="2">
    <source>
        <dbReference type="SAM" id="SignalP"/>
    </source>
</evidence>
<evidence type="ECO:0000256" key="1">
    <source>
        <dbReference type="SAM" id="Phobius"/>
    </source>
</evidence>
<dbReference type="GO" id="GO:0006075">
    <property type="term" value="P:(1-&gt;3)-beta-D-glucan biosynthetic process"/>
    <property type="evidence" value="ECO:0007669"/>
    <property type="project" value="InterPro"/>
</dbReference>
<keyword evidence="1" id="KW-1133">Transmembrane helix</keyword>